<sequence length="59" mass="7017">MKLIYTGETKLYRKKTQYKARVMGFDLWFKEADFVKAVKDGHVYKKANKPFTEKDLKIA</sequence>
<proteinExistence type="predicted"/>
<reference evidence="1" key="1">
    <citation type="submission" date="2020-04" db="EMBL/GenBank/DDBJ databases">
        <title>Deep metagenomics examines the oral microbiome during advanced dental caries in children, revealing novel taxa and co-occurrences with host molecules.</title>
        <authorList>
            <person name="Baker J.L."/>
            <person name="Morton J.T."/>
            <person name="Dinis M."/>
            <person name="Alvarez R."/>
            <person name="Tran N.C."/>
            <person name="Knight R."/>
            <person name="Edlund A."/>
        </authorList>
    </citation>
    <scope>NUCLEOTIDE SEQUENCE</scope>
    <source>
        <strain evidence="1">JCVI_23_bin.11</strain>
    </source>
</reference>
<name>A0A930DZK3_9FIRM</name>
<accession>A0A930DZK3</accession>
<gene>
    <name evidence="1" type="ORF">HXM94_00270</name>
</gene>
<dbReference type="EMBL" id="JABZRE010000001">
    <property type="protein sequence ID" value="MBF1306222.1"/>
    <property type="molecule type" value="Genomic_DNA"/>
</dbReference>
<organism evidence="1 2">
    <name type="scientific">Parvimonas micra</name>
    <dbReference type="NCBI Taxonomy" id="33033"/>
    <lineage>
        <taxon>Bacteria</taxon>
        <taxon>Bacillati</taxon>
        <taxon>Bacillota</taxon>
        <taxon>Tissierellia</taxon>
        <taxon>Tissierellales</taxon>
        <taxon>Peptoniphilaceae</taxon>
        <taxon>Parvimonas</taxon>
    </lineage>
</organism>
<comment type="caution">
    <text evidence="1">The sequence shown here is derived from an EMBL/GenBank/DDBJ whole genome shotgun (WGS) entry which is preliminary data.</text>
</comment>
<evidence type="ECO:0000313" key="2">
    <source>
        <dbReference type="Proteomes" id="UP000758611"/>
    </source>
</evidence>
<evidence type="ECO:0000313" key="1">
    <source>
        <dbReference type="EMBL" id="MBF1306222.1"/>
    </source>
</evidence>
<dbReference type="AlphaFoldDB" id="A0A930DZK3"/>
<dbReference type="Proteomes" id="UP000758611">
    <property type="component" value="Unassembled WGS sequence"/>
</dbReference>
<dbReference type="RefSeq" id="WP_278476642.1">
    <property type="nucleotide sequence ID" value="NZ_JABZRE010000001.1"/>
</dbReference>
<protein>
    <submittedName>
        <fullName evidence="1">Uncharacterized protein</fullName>
    </submittedName>
</protein>